<comment type="caution">
    <text evidence="18">The sequence shown here is derived from an EMBL/GenBank/DDBJ whole genome shotgun (WGS) entry which is preliminary data.</text>
</comment>
<dbReference type="GO" id="GO:0015031">
    <property type="term" value="P:protein transport"/>
    <property type="evidence" value="ECO:0007669"/>
    <property type="project" value="UniProtKB-KW"/>
</dbReference>
<proteinExistence type="predicted"/>
<evidence type="ECO:0000256" key="12">
    <source>
        <dbReference type="ARBA" id="ARBA00022927"/>
    </source>
</evidence>
<evidence type="ECO:0000256" key="5">
    <source>
        <dbReference type="ARBA" id="ARBA00022640"/>
    </source>
</evidence>
<accession>A0A397SYV6</accession>
<evidence type="ECO:0000259" key="17">
    <source>
        <dbReference type="Pfam" id="PF04548"/>
    </source>
</evidence>
<dbReference type="InterPro" id="IPR027417">
    <property type="entry name" value="P-loop_NTPase"/>
</dbReference>
<dbReference type="EMBL" id="QKYT01000237">
    <property type="protein sequence ID" value="RIA88997.1"/>
    <property type="molecule type" value="Genomic_DNA"/>
</dbReference>
<dbReference type="InterPro" id="IPR045058">
    <property type="entry name" value="GIMA/IAN/Toc"/>
</dbReference>
<evidence type="ECO:0000256" key="4">
    <source>
        <dbReference type="ARBA" id="ARBA00022528"/>
    </source>
</evidence>
<dbReference type="Gene3D" id="3.40.50.300">
    <property type="entry name" value="P-loop containing nucleotide triphosphate hydrolases"/>
    <property type="match status" value="1"/>
</dbReference>
<comment type="cofactor">
    <cofactor evidence="1">
        <name>Mg(2+)</name>
        <dbReference type="ChEBI" id="CHEBI:18420"/>
    </cofactor>
</comment>
<feature type="domain" description="AIG1-type G" evidence="17">
    <location>
        <begin position="6"/>
        <end position="157"/>
    </location>
</feature>
<evidence type="ECO:0000256" key="15">
    <source>
        <dbReference type="ARBA" id="ARBA00023136"/>
    </source>
</evidence>
<keyword evidence="7" id="KW-0479">Metal-binding</keyword>
<evidence type="ECO:0000256" key="6">
    <source>
        <dbReference type="ARBA" id="ARBA00022692"/>
    </source>
</evidence>
<keyword evidence="8" id="KW-0547">Nucleotide-binding</keyword>
<keyword evidence="5" id="KW-0934">Plastid</keyword>
<dbReference type="SUPFAM" id="SSF52540">
    <property type="entry name" value="P-loop containing nucleoside triphosphate hydrolases"/>
    <property type="match status" value="1"/>
</dbReference>
<reference evidence="18 19" key="1">
    <citation type="submission" date="2018-06" db="EMBL/GenBank/DDBJ databases">
        <title>Comparative genomics reveals the genomic features of Rhizophagus irregularis, R. cerebriforme, R. diaphanum and Gigaspora rosea, and their symbiotic lifestyle signature.</title>
        <authorList>
            <person name="Morin E."/>
            <person name="San Clemente H."/>
            <person name="Chen E.C.H."/>
            <person name="De La Providencia I."/>
            <person name="Hainaut M."/>
            <person name="Kuo A."/>
            <person name="Kohler A."/>
            <person name="Murat C."/>
            <person name="Tang N."/>
            <person name="Roy S."/>
            <person name="Loubradou J."/>
            <person name="Henrissat B."/>
            <person name="Grigoriev I.V."/>
            <person name="Corradi N."/>
            <person name="Roux C."/>
            <person name="Martin F.M."/>
        </authorList>
    </citation>
    <scope>NUCLEOTIDE SEQUENCE [LARGE SCALE GENOMIC DNA]</scope>
    <source>
        <strain evidence="18 19">DAOM 227022</strain>
    </source>
</reference>
<dbReference type="GO" id="GO:0046872">
    <property type="term" value="F:metal ion binding"/>
    <property type="evidence" value="ECO:0007669"/>
    <property type="project" value="UniProtKB-KW"/>
</dbReference>
<keyword evidence="3" id="KW-0813">Transport</keyword>
<organism evidence="18 19">
    <name type="scientific">Glomus cerebriforme</name>
    <dbReference type="NCBI Taxonomy" id="658196"/>
    <lineage>
        <taxon>Eukaryota</taxon>
        <taxon>Fungi</taxon>
        <taxon>Fungi incertae sedis</taxon>
        <taxon>Mucoromycota</taxon>
        <taxon>Glomeromycotina</taxon>
        <taxon>Glomeromycetes</taxon>
        <taxon>Glomerales</taxon>
        <taxon>Glomeraceae</taxon>
        <taxon>Glomus</taxon>
    </lineage>
</organism>
<keyword evidence="15" id="KW-0472">Membrane</keyword>
<evidence type="ECO:0000256" key="13">
    <source>
        <dbReference type="ARBA" id="ARBA00022989"/>
    </source>
</evidence>
<dbReference type="PANTHER" id="PTHR10903">
    <property type="entry name" value="GTPASE, IMAP FAMILY MEMBER-RELATED"/>
    <property type="match status" value="1"/>
</dbReference>
<comment type="subcellular location">
    <subcellularLocation>
        <location evidence="2">Membrane</location>
        <topology evidence="2">Single-pass membrane protein</topology>
    </subcellularLocation>
    <subcellularLocation>
        <location evidence="16">Plastid</location>
        <location evidence="16">Chloroplast outer membrane</location>
    </subcellularLocation>
</comment>
<evidence type="ECO:0000256" key="7">
    <source>
        <dbReference type="ARBA" id="ARBA00022723"/>
    </source>
</evidence>
<sequence>MGSIKNLLIVGRTNCGKSALGNVLCNETCFEENESTFRNSKDFQEDKFRWNETEYRVVDMRIRSNDKNYLINRLCQVIYSMPEGISQVLFVIDERFTKEEIKTFKVFESTIFKTGIDKYTTIVRTKFENFKSKEECDNDKEDLCKAHKKISKLCKNIVYVDNPPTKICVNDEDDNDTIKFNKKRREKSRTILLSHLEKVCSNEYFKLNMWDKLNNSETPEEVERYIESEDKKLAKLFKSKKNLHCSPS</sequence>
<evidence type="ECO:0000256" key="16">
    <source>
        <dbReference type="ARBA" id="ARBA00024013"/>
    </source>
</evidence>
<dbReference type="PANTHER" id="PTHR10903:SF135">
    <property type="entry name" value="TRANSLOCASE OF CHLOROPLAST 120, CHLOROPLASTIC-RELATED"/>
    <property type="match status" value="1"/>
</dbReference>
<keyword evidence="6" id="KW-0812">Transmembrane</keyword>
<dbReference type="STRING" id="658196.A0A397SYV6"/>
<gene>
    <name evidence="18" type="ORF">C1645_217450</name>
</gene>
<dbReference type="AlphaFoldDB" id="A0A397SYV6"/>
<evidence type="ECO:0000256" key="11">
    <source>
        <dbReference type="ARBA" id="ARBA00022842"/>
    </source>
</evidence>
<keyword evidence="10" id="KW-1002">Plastid outer membrane</keyword>
<dbReference type="InterPro" id="IPR006703">
    <property type="entry name" value="G_AIG1"/>
</dbReference>
<dbReference type="Pfam" id="PF04548">
    <property type="entry name" value="AIG1"/>
    <property type="match status" value="1"/>
</dbReference>
<dbReference type="Proteomes" id="UP000265703">
    <property type="component" value="Unassembled WGS sequence"/>
</dbReference>
<protein>
    <recommendedName>
        <fullName evidence="17">AIG1-type G domain-containing protein</fullName>
    </recommendedName>
</protein>
<evidence type="ECO:0000256" key="8">
    <source>
        <dbReference type="ARBA" id="ARBA00022741"/>
    </source>
</evidence>
<evidence type="ECO:0000313" key="19">
    <source>
        <dbReference type="Proteomes" id="UP000265703"/>
    </source>
</evidence>
<evidence type="ECO:0000256" key="14">
    <source>
        <dbReference type="ARBA" id="ARBA00023134"/>
    </source>
</evidence>
<evidence type="ECO:0000256" key="10">
    <source>
        <dbReference type="ARBA" id="ARBA00022805"/>
    </source>
</evidence>
<evidence type="ECO:0000256" key="2">
    <source>
        <dbReference type="ARBA" id="ARBA00004167"/>
    </source>
</evidence>
<dbReference type="OrthoDB" id="2366343at2759"/>
<evidence type="ECO:0000256" key="3">
    <source>
        <dbReference type="ARBA" id="ARBA00022448"/>
    </source>
</evidence>
<keyword evidence="14" id="KW-0342">GTP-binding</keyword>
<keyword evidence="13" id="KW-1133">Transmembrane helix</keyword>
<evidence type="ECO:0000256" key="9">
    <source>
        <dbReference type="ARBA" id="ARBA00022801"/>
    </source>
</evidence>
<evidence type="ECO:0000313" key="18">
    <source>
        <dbReference type="EMBL" id="RIA88997.1"/>
    </source>
</evidence>
<dbReference type="GO" id="GO:0005525">
    <property type="term" value="F:GTP binding"/>
    <property type="evidence" value="ECO:0007669"/>
    <property type="project" value="UniProtKB-KW"/>
</dbReference>
<keyword evidence="11" id="KW-0460">Magnesium</keyword>
<keyword evidence="19" id="KW-1185">Reference proteome</keyword>
<keyword evidence="4" id="KW-0150">Chloroplast</keyword>
<dbReference type="GO" id="GO:0016787">
    <property type="term" value="F:hydrolase activity"/>
    <property type="evidence" value="ECO:0007669"/>
    <property type="project" value="UniProtKB-KW"/>
</dbReference>
<evidence type="ECO:0000256" key="1">
    <source>
        <dbReference type="ARBA" id="ARBA00001946"/>
    </source>
</evidence>
<name>A0A397SYV6_9GLOM</name>
<keyword evidence="12" id="KW-0653">Protein transport</keyword>
<dbReference type="GO" id="GO:0016020">
    <property type="term" value="C:membrane"/>
    <property type="evidence" value="ECO:0007669"/>
    <property type="project" value="UniProtKB-SubCell"/>
</dbReference>
<keyword evidence="9" id="KW-0378">Hydrolase</keyword>